<gene>
    <name evidence="5" type="ORF">LSAT_V11C800430720</name>
</gene>
<proteinExistence type="predicted"/>
<keyword evidence="1" id="KW-0677">Repeat</keyword>
<dbReference type="InterPro" id="IPR046342">
    <property type="entry name" value="CBS_dom_sf"/>
</dbReference>
<evidence type="ECO:0000259" key="4">
    <source>
        <dbReference type="PROSITE" id="PS51371"/>
    </source>
</evidence>
<dbReference type="Pfam" id="PF00571">
    <property type="entry name" value="CBS"/>
    <property type="match status" value="4"/>
</dbReference>
<dbReference type="PROSITE" id="PS51371">
    <property type="entry name" value="CBS"/>
    <property type="match status" value="3"/>
</dbReference>
<organism evidence="5 6">
    <name type="scientific">Lactuca sativa</name>
    <name type="common">Garden lettuce</name>
    <dbReference type="NCBI Taxonomy" id="4236"/>
    <lineage>
        <taxon>Eukaryota</taxon>
        <taxon>Viridiplantae</taxon>
        <taxon>Streptophyta</taxon>
        <taxon>Embryophyta</taxon>
        <taxon>Tracheophyta</taxon>
        <taxon>Spermatophyta</taxon>
        <taxon>Magnoliopsida</taxon>
        <taxon>eudicotyledons</taxon>
        <taxon>Gunneridae</taxon>
        <taxon>Pentapetalae</taxon>
        <taxon>asterids</taxon>
        <taxon>campanulids</taxon>
        <taxon>Asterales</taxon>
        <taxon>Asteraceae</taxon>
        <taxon>Cichorioideae</taxon>
        <taxon>Cichorieae</taxon>
        <taxon>Lactucinae</taxon>
        <taxon>Lactuca</taxon>
    </lineage>
</organism>
<dbReference type="SUPFAM" id="SSF54631">
    <property type="entry name" value="CBS-domain pair"/>
    <property type="match status" value="4"/>
</dbReference>
<dbReference type="SMART" id="SM00116">
    <property type="entry name" value="CBS"/>
    <property type="match status" value="4"/>
</dbReference>
<feature type="region of interest" description="Disordered" evidence="3">
    <location>
        <begin position="392"/>
        <end position="421"/>
    </location>
</feature>
<feature type="domain" description="CBS" evidence="4">
    <location>
        <begin position="738"/>
        <end position="799"/>
    </location>
</feature>
<feature type="region of interest" description="Disordered" evidence="3">
    <location>
        <begin position="329"/>
        <end position="349"/>
    </location>
</feature>
<evidence type="ECO:0000256" key="1">
    <source>
        <dbReference type="ARBA" id="ARBA00022737"/>
    </source>
</evidence>
<dbReference type="Proteomes" id="UP000235145">
    <property type="component" value="Unassembled WGS sequence"/>
</dbReference>
<sequence length="858" mass="94304">MSLSNARPLSAPLGDPPSLIDYQEECLPRKMESIHSVIGNSDDRTNNRLIQFIRSKTVKQLPLSEALIVLETTSIYEARCQMAAQRVDVLILTNSDGLLTGNTPVSEVMTKNPIFVLSDTLVVEALNYMAKEQFRQLPVVENGKVIGLLDLLLSLFDETANTETTAENYDKAVEAAHAVQRVTHRALIVEELPRDSAMIIPETKTIYEACCKMVADESDAVVLTGSNVIFSGILTKKDIVTRIIPCGIDIVNTPVSKVMTKKPIFVSYDTLPTEVLPKIVLQGQGTHLLVRENDEDGGFIYHSLSLQGGVLPNTRTSTPKKHKFLDAPQHTSIDPQEQSSRSFPGVNGNGDCYETNGPCLTPFVHVSNSPYPNFDPYDKFVAPTIVPRHLKQSSEPLSSVNDNGEWDETHGPGLTPFTRVSNSAYPNMDHYDKFVAPKALPRHPQQSRQGVNGNDEWDETHGPSLTTFVRMSNSPYTQDSSHTLVAPPPQHTDVRPQEKSSRPLLGVNGSDERDENHGPGFTPLMHVTNSTYPNYSKVAIAPNLNNLVVDLVPPQQHTYLGSPHESSNLLLDVNGKGDDQTNKKSSTNIGVSIERKTVGQMGISEALILSQTTTIYEACCAMALHRADVLVVTNSNELLTGILTNKDIVKTVIASEIDLLNTPVSKVMSNNPSCVMFDTLFVDTLKKMEYKGFTQLPVIQKNGKVTGLFYNTGVSTMTYYEKVLEVAAQGSAPRGLKMKQMPLEHALMVPETTTIYEACCRMAVGKFEVVVLTDSDGLLMGILTKKDIVARVIPSAIDIQKTSVSKVMKINEIFLSCDTLPVEAMEDIVKSACLDLLVIENSEDNELLYLPLATSFPY</sequence>
<accession>A0A9R1UTK3</accession>
<dbReference type="AlphaFoldDB" id="A0A9R1UTK3"/>
<feature type="domain" description="CBS" evidence="4">
    <location>
        <begin position="109"/>
        <end position="164"/>
    </location>
</feature>
<protein>
    <recommendedName>
        <fullName evidence="4">CBS domain-containing protein</fullName>
    </recommendedName>
</protein>
<feature type="compositionally biased region" description="Polar residues" evidence="3">
    <location>
        <begin position="393"/>
        <end position="402"/>
    </location>
</feature>
<keyword evidence="2" id="KW-0129">CBS domain</keyword>
<dbReference type="InterPro" id="IPR000644">
    <property type="entry name" value="CBS_dom"/>
</dbReference>
<dbReference type="PANTHER" id="PTHR48108">
    <property type="entry name" value="CBS DOMAIN-CONTAINING PROTEIN CBSX2, CHLOROPLASTIC"/>
    <property type="match status" value="1"/>
</dbReference>
<evidence type="ECO:0000256" key="3">
    <source>
        <dbReference type="SAM" id="MobiDB-lite"/>
    </source>
</evidence>
<feature type="region of interest" description="Disordered" evidence="3">
    <location>
        <begin position="438"/>
        <end position="517"/>
    </location>
</feature>
<dbReference type="Gene3D" id="3.10.580.10">
    <property type="entry name" value="CBS-domain"/>
    <property type="match status" value="4"/>
</dbReference>
<comment type="caution">
    <text evidence="5">The sequence shown here is derived from an EMBL/GenBank/DDBJ whole genome shotgun (WGS) entry which is preliminary data.</text>
</comment>
<name>A0A9R1UTK3_LACSA</name>
<feature type="compositionally biased region" description="Polar residues" evidence="3">
    <location>
        <begin position="329"/>
        <end position="342"/>
    </location>
</feature>
<dbReference type="EMBL" id="NBSK02000008">
    <property type="protein sequence ID" value="KAJ0192852.1"/>
    <property type="molecule type" value="Genomic_DNA"/>
</dbReference>
<dbReference type="InterPro" id="IPR051462">
    <property type="entry name" value="CBS_domain-containing"/>
</dbReference>
<evidence type="ECO:0000313" key="5">
    <source>
        <dbReference type="EMBL" id="KAJ0192852.1"/>
    </source>
</evidence>
<reference evidence="5 6" key="1">
    <citation type="journal article" date="2017" name="Nat. Commun.">
        <title>Genome assembly with in vitro proximity ligation data and whole-genome triplication in lettuce.</title>
        <authorList>
            <person name="Reyes-Chin-Wo S."/>
            <person name="Wang Z."/>
            <person name="Yang X."/>
            <person name="Kozik A."/>
            <person name="Arikit S."/>
            <person name="Song C."/>
            <person name="Xia L."/>
            <person name="Froenicke L."/>
            <person name="Lavelle D.O."/>
            <person name="Truco M.J."/>
            <person name="Xia R."/>
            <person name="Zhu S."/>
            <person name="Xu C."/>
            <person name="Xu H."/>
            <person name="Xu X."/>
            <person name="Cox K."/>
            <person name="Korf I."/>
            <person name="Meyers B.C."/>
            <person name="Michelmore R.W."/>
        </authorList>
    </citation>
    <scope>NUCLEOTIDE SEQUENCE [LARGE SCALE GENOMIC DNA]</scope>
    <source>
        <strain evidence="6">cv. Salinas</strain>
        <tissue evidence="5">Seedlings</tissue>
    </source>
</reference>
<keyword evidence="6" id="KW-1185">Reference proteome</keyword>
<evidence type="ECO:0000313" key="6">
    <source>
        <dbReference type="Proteomes" id="UP000235145"/>
    </source>
</evidence>
<dbReference type="PANTHER" id="PTHR48108:SF26">
    <property type="entry name" value="CBS DOMAIN-CONTAINING PROTEIN DDB_G0289609"/>
    <property type="match status" value="1"/>
</dbReference>
<feature type="compositionally biased region" description="Basic and acidic residues" evidence="3">
    <location>
        <begin position="492"/>
        <end position="501"/>
    </location>
</feature>
<evidence type="ECO:0000256" key="2">
    <source>
        <dbReference type="PROSITE-ProRule" id="PRU00703"/>
    </source>
</evidence>
<feature type="domain" description="CBS" evidence="4">
    <location>
        <begin position="601"/>
        <end position="659"/>
    </location>
</feature>
<feature type="compositionally biased region" description="Polar residues" evidence="3">
    <location>
        <begin position="463"/>
        <end position="483"/>
    </location>
</feature>